<dbReference type="eggNOG" id="COG4412">
    <property type="taxonomic scope" value="Bacteria"/>
</dbReference>
<accession>Q12T35</accession>
<protein>
    <submittedName>
        <fullName evidence="13">Peptidase M6, immune inhibitor A</fullName>
    </submittedName>
</protein>
<dbReference type="HOGENOM" id="CLU_010858_1_0_6"/>
<dbReference type="PIRSF" id="PIRSF007519">
    <property type="entry name" value="Protease_InhA"/>
    <property type="match status" value="1"/>
</dbReference>
<proteinExistence type="predicted"/>
<dbReference type="PANTHER" id="PTHR13062:SF12">
    <property type="entry name" value="ALPHA-2-MACROGLOBULIN DOMAIN-CONTAINING PROTEIN"/>
    <property type="match status" value="1"/>
</dbReference>
<evidence type="ECO:0000256" key="8">
    <source>
        <dbReference type="ARBA" id="ARBA00022833"/>
    </source>
</evidence>
<dbReference type="PROSITE" id="PS50093">
    <property type="entry name" value="PKD"/>
    <property type="match status" value="1"/>
</dbReference>
<dbReference type="PANTHER" id="PTHR13062">
    <property type="entry name" value="COLLAGENASE"/>
    <property type="match status" value="1"/>
</dbReference>
<dbReference type="GO" id="GO:0046872">
    <property type="term" value="F:metal ion binding"/>
    <property type="evidence" value="ECO:0007669"/>
    <property type="project" value="UniProtKB-KW"/>
</dbReference>
<dbReference type="InterPro" id="IPR013783">
    <property type="entry name" value="Ig-like_fold"/>
</dbReference>
<evidence type="ECO:0000256" key="1">
    <source>
        <dbReference type="ARBA" id="ARBA00001947"/>
    </source>
</evidence>
<keyword evidence="14" id="KW-1185">Reference proteome</keyword>
<keyword evidence="9" id="KW-0106">Calcium</keyword>
<dbReference type="GO" id="GO:0006508">
    <property type="term" value="P:proteolysis"/>
    <property type="evidence" value="ECO:0007669"/>
    <property type="project" value="UniProtKB-KW"/>
</dbReference>
<dbReference type="InterPro" id="IPR048665">
    <property type="entry name" value="InhA-like_VEG"/>
</dbReference>
<dbReference type="AlphaFoldDB" id="Q12T35"/>
<evidence type="ECO:0000256" key="10">
    <source>
        <dbReference type="ARBA" id="ARBA00023026"/>
    </source>
</evidence>
<dbReference type="InterPro" id="IPR000601">
    <property type="entry name" value="PKD_dom"/>
</dbReference>
<comment type="subcellular location">
    <subcellularLocation>
        <location evidence="2">Secreted</location>
    </subcellularLocation>
</comment>
<reference evidence="13 14" key="1">
    <citation type="submission" date="2006-03" db="EMBL/GenBank/DDBJ databases">
        <title>Complete sequence of Shewanella denitrificans OS217.</title>
        <authorList>
            <consortium name="US DOE Joint Genome Institute"/>
            <person name="Copeland A."/>
            <person name="Lucas S."/>
            <person name="Lapidus A."/>
            <person name="Barry K."/>
            <person name="Detter J.C."/>
            <person name="Glavina del Rio T."/>
            <person name="Hammon N."/>
            <person name="Israni S."/>
            <person name="Dalin E."/>
            <person name="Tice H."/>
            <person name="Pitluck S."/>
            <person name="Brettin T."/>
            <person name="Bruce D."/>
            <person name="Han C."/>
            <person name="Tapia R."/>
            <person name="Gilna P."/>
            <person name="Kiss H."/>
            <person name="Schmutz J."/>
            <person name="Larimer F."/>
            <person name="Land M."/>
            <person name="Hauser L."/>
            <person name="Kyrpides N."/>
            <person name="Lykidis A."/>
            <person name="Richardson P."/>
        </authorList>
    </citation>
    <scope>NUCLEOTIDE SEQUENCE [LARGE SCALE GENOMIC DNA]</scope>
    <source>
        <strain evidence="14">OS217 / ATCC BAA-1090 / DSM 15013</strain>
    </source>
</reference>
<keyword evidence="11" id="KW-0482">Metalloprotease</keyword>
<dbReference type="InterPro" id="IPR020008">
    <property type="entry name" value="GlyGly_CTERM"/>
</dbReference>
<organism evidence="13 14">
    <name type="scientific">Shewanella denitrificans (strain OS217 / ATCC BAA-1090 / DSM 15013)</name>
    <dbReference type="NCBI Taxonomy" id="318161"/>
    <lineage>
        <taxon>Bacteria</taxon>
        <taxon>Pseudomonadati</taxon>
        <taxon>Pseudomonadota</taxon>
        <taxon>Gammaproteobacteria</taxon>
        <taxon>Alteromonadales</taxon>
        <taxon>Shewanellaceae</taxon>
        <taxon>Shewanella</taxon>
    </lineage>
</organism>
<dbReference type="KEGG" id="sdn:Sden_0094"/>
<keyword evidence="5" id="KW-0479">Metal-binding</keyword>
<dbReference type="NCBIfam" id="TIGR03296">
    <property type="entry name" value="M6dom_TIGR03296"/>
    <property type="match status" value="1"/>
</dbReference>
<evidence type="ECO:0000313" key="14">
    <source>
        <dbReference type="Proteomes" id="UP000001982"/>
    </source>
</evidence>
<dbReference type="InterPro" id="IPR012300">
    <property type="entry name" value="Pept_M6_InhA"/>
</dbReference>
<evidence type="ECO:0000256" key="7">
    <source>
        <dbReference type="ARBA" id="ARBA00022801"/>
    </source>
</evidence>
<dbReference type="NCBIfam" id="TIGR03501">
    <property type="entry name" value="GlyGly_CTERM"/>
    <property type="match status" value="1"/>
</dbReference>
<keyword evidence="4" id="KW-0645">Protease</keyword>
<keyword evidence="10" id="KW-0843">Virulence</keyword>
<evidence type="ECO:0000256" key="11">
    <source>
        <dbReference type="ARBA" id="ARBA00023049"/>
    </source>
</evidence>
<dbReference type="Gene3D" id="2.60.40.10">
    <property type="entry name" value="Immunoglobulins"/>
    <property type="match status" value="1"/>
</dbReference>
<dbReference type="Pfam" id="PF20773">
    <property type="entry name" value="InhA-like_MAM"/>
    <property type="match status" value="1"/>
</dbReference>
<keyword evidence="7" id="KW-0378">Hydrolase</keyword>
<evidence type="ECO:0000256" key="6">
    <source>
        <dbReference type="ARBA" id="ARBA00022729"/>
    </source>
</evidence>
<dbReference type="Pfam" id="PF05547">
    <property type="entry name" value="Peptidase_M6"/>
    <property type="match status" value="1"/>
</dbReference>
<dbReference type="SUPFAM" id="SSF49299">
    <property type="entry name" value="PKD domain"/>
    <property type="match status" value="1"/>
</dbReference>
<dbReference type="EMBL" id="CP000302">
    <property type="protein sequence ID" value="ABE53391.1"/>
    <property type="molecule type" value="Genomic_DNA"/>
</dbReference>
<keyword evidence="8" id="KW-0862">Zinc</keyword>
<dbReference type="STRING" id="318161.Sden_0094"/>
<dbReference type="Proteomes" id="UP000001982">
    <property type="component" value="Chromosome"/>
</dbReference>
<evidence type="ECO:0000259" key="12">
    <source>
        <dbReference type="PROSITE" id="PS50093"/>
    </source>
</evidence>
<evidence type="ECO:0000256" key="4">
    <source>
        <dbReference type="ARBA" id="ARBA00022670"/>
    </source>
</evidence>
<dbReference type="eggNOG" id="COG3291">
    <property type="taxonomic scope" value="Bacteria"/>
</dbReference>
<dbReference type="GO" id="GO:0008237">
    <property type="term" value="F:metallopeptidase activity"/>
    <property type="evidence" value="ECO:0007669"/>
    <property type="project" value="UniProtKB-KW"/>
</dbReference>
<dbReference type="InterPro" id="IPR022409">
    <property type="entry name" value="PKD/Chitinase_dom"/>
</dbReference>
<keyword evidence="6" id="KW-0732">Signal</keyword>
<evidence type="ECO:0000256" key="9">
    <source>
        <dbReference type="ARBA" id="ARBA00022837"/>
    </source>
</evidence>
<dbReference type="Pfam" id="PF20774">
    <property type="entry name" value="InhA-like_VEG"/>
    <property type="match status" value="1"/>
</dbReference>
<dbReference type="InterPro" id="IPR035986">
    <property type="entry name" value="PKD_dom_sf"/>
</dbReference>
<evidence type="ECO:0000313" key="13">
    <source>
        <dbReference type="EMBL" id="ABE53391.1"/>
    </source>
</evidence>
<sequence length="865" mass="93329">MFCGLTSATCLSAPINGSPADGAIVNKERVLYWLIHHGDVSLDDSDEVKQAAVQAFIERSGRHQFKLPRVEAQAEHNRAKRVNAAKSSARPEHEILAQVVADSEITKTVKVLAVLIDFPDLPYNANGLKAGDTDMFYSSYPPSHYKNLLFSTTGFSGPQSQNLQSGYQYFQAASGGSFFFNGDVKGWYRANNNAAFYGGNDAANDDSDKAVPDLIKEAVTQAVASMTSAELNSYDIEDPYDLDGDQNFDESDGIIDHVMVFHSSIGEEAGGGVLKDDAIWSHRHFLDQGSGGYTIPGKSKKLFGYTIQPIDAATGVCTHEFGHDLGLPDEYDTSKDTQGAPVGLWSLMAGGSWVGTLAGTKPLAGTQPSGFSPYAKSYLQQRYKGKWVNEQSISFDSLNATGVDLPLNRAVDSDDVNQISIALPPSQVAFKAPFSGQYQYYSGQGNLLNNAMSFDLTLPITSPLTLNFKAHWNIEQDYDYMQLKVDGVAIAGNHTKASNSKYSGINNYISGASAAIAGATGTDAWVELSYDLTPYAGQTKRISLVYVTDEASIEYGMAIDDIRLLNNTNQLYMDGAESSTSSNDLLLNGFSRVTDTRPGKARRYLIQLRNHSGIDSGLKNRGYEPGVLLWLENLDQSDNNVFNHEGEALIAVIDADQEIIGDATTTDTNVQIRDAAFSLYNQKTYSGDAHLAGSSLFDDSHDYSAPLKPMAGIKLDELGFTMEVINQTADSSSALIRLKKTDGTIPEPAAIVASFSTTITDNKVNFVANVSGGSGVYSYLWEFGTANATSVLMNPEYTYAVTGTYTVNLTVTDSLGKSHSSTQTVTVTRPTPIVTPVADAGGGGGSLTWLSLVGLGLLAWRRRFV</sequence>
<dbReference type="SMART" id="SM00089">
    <property type="entry name" value="PKD"/>
    <property type="match status" value="1"/>
</dbReference>
<dbReference type="InterPro" id="IPR008757">
    <property type="entry name" value="Peptidase_M6-like_domain"/>
</dbReference>
<evidence type="ECO:0000256" key="5">
    <source>
        <dbReference type="ARBA" id="ARBA00022723"/>
    </source>
</evidence>
<evidence type="ECO:0000256" key="3">
    <source>
        <dbReference type="ARBA" id="ARBA00022525"/>
    </source>
</evidence>
<feature type="domain" description="PKD" evidence="12">
    <location>
        <begin position="747"/>
        <end position="834"/>
    </location>
</feature>
<dbReference type="CDD" id="cd00146">
    <property type="entry name" value="PKD"/>
    <property type="match status" value="1"/>
</dbReference>
<name>Q12T35_SHEDO</name>
<comment type="cofactor">
    <cofactor evidence="1">
        <name>Zn(2+)</name>
        <dbReference type="ChEBI" id="CHEBI:29105"/>
    </cofactor>
</comment>
<dbReference type="GO" id="GO:0005576">
    <property type="term" value="C:extracellular region"/>
    <property type="evidence" value="ECO:0007669"/>
    <property type="project" value="UniProtKB-SubCell"/>
</dbReference>
<keyword evidence="3" id="KW-0964">Secreted</keyword>
<evidence type="ECO:0000256" key="2">
    <source>
        <dbReference type="ARBA" id="ARBA00004613"/>
    </source>
</evidence>
<gene>
    <name evidence="13" type="ordered locus">Sden_0094</name>
</gene>
<dbReference type="Pfam" id="PF18911">
    <property type="entry name" value="PKD_4"/>
    <property type="match status" value="1"/>
</dbReference>
<dbReference type="SUPFAM" id="SSF55486">
    <property type="entry name" value="Metalloproteases ('zincins'), catalytic domain"/>
    <property type="match status" value="1"/>
</dbReference>